<dbReference type="RefSeq" id="WP_378097986.1">
    <property type="nucleotide sequence ID" value="NZ_JBHSEP010000011.1"/>
</dbReference>
<feature type="domain" description="Methyltransferase" evidence="1">
    <location>
        <begin position="59"/>
        <end position="150"/>
    </location>
</feature>
<comment type="caution">
    <text evidence="2">The sequence shown here is derived from an EMBL/GenBank/DDBJ whole genome shotgun (WGS) entry which is preliminary data.</text>
</comment>
<dbReference type="Pfam" id="PF13847">
    <property type="entry name" value="Methyltransf_31"/>
    <property type="match status" value="1"/>
</dbReference>
<sequence length="231" mass="26323">MSYQPLSFSDEFLIQLSRRPLDLVSLYENLNLTNVERSCVDRLAMILHDLEREKINSPSVLDLGCSGGFFSMGLASTVASYVVGVDDDRYITIQGEDNLSSVNNTKKRIEQHGITNAIFHDQPIENFLLQGNAQDRFDVVLCLNILHHFYKGYGNLTLEGKLEENTYYRLIARLGEITNKVMYFETNESFFDNYDKALLEILHYGQFSTLSLLGGSPAADGELRIVWKFQK</sequence>
<keyword evidence="2" id="KW-0808">Transferase</keyword>
<dbReference type="GO" id="GO:0032259">
    <property type="term" value="P:methylation"/>
    <property type="evidence" value="ECO:0007669"/>
    <property type="project" value="UniProtKB-KW"/>
</dbReference>
<evidence type="ECO:0000259" key="1">
    <source>
        <dbReference type="Pfam" id="PF13847"/>
    </source>
</evidence>
<dbReference type="Gene3D" id="3.40.50.150">
    <property type="entry name" value="Vaccinia Virus protein VP39"/>
    <property type="match status" value="1"/>
</dbReference>
<name>A0ABV9FCN5_9BACL</name>
<dbReference type="CDD" id="cd02440">
    <property type="entry name" value="AdoMet_MTases"/>
    <property type="match status" value="1"/>
</dbReference>
<dbReference type="EC" id="2.1.1.222" evidence="2"/>
<protein>
    <submittedName>
        <fullName evidence="2">Class I SAM-dependent methyltransferase</fullName>
        <ecNumber evidence="2">2.1.1.222</ecNumber>
        <ecNumber evidence="2">2.1.1.64</ecNumber>
    </submittedName>
</protein>
<keyword evidence="3" id="KW-1185">Reference proteome</keyword>
<dbReference type="EMBL" id="JBHSEP010000011">
    <property type="protein sequence ID" value="MFC4599696.1"/>
    <property type="molecule type" value="Genomic_DNA"/>
</dbReference>
<keyword evidence="2" id="KW-0489">Methyltransferase</keyword>
<dbReference type="GO" id="GO:0102208">
    <property type="term" value="F:2-polyprenyl-6-hydroxyphenol methylase activity"/>
    <property type="evidence" value="ECO:0007669"/>
    <property type="project" value="UniProtKB-EC"/>
</dbReference>
<evidence type="ECO:0000313" key="3">
    <source>
        <dbReference type="Proteomes" id="UP001596028"/>
    </source>
</evidence>
<gene>
    <name evidence="2" type="ORF">ACFO3S_15695</name>
</gene>
<dbReference type="InterPro" id="IPR025714">
    <property type="entry name" value="Methyltranfer_dom"/>
</dbReference>
<dbReference type="GO" id="GO:0061542">
    <property type="term" value="F:3-demethylubiquinol 3-O-methyltransferase activity"/>
    <property type="evidence" value="ECO:0007669"/>
    <property type="project" value="UniProtKB-EC"/>
</dbReference>
<organism evidence="2 3">
    <name type="scientific">Cohnella hongkongensis</name>
    <dbReference type="NCBI Taxonomy" id="178337"/>
    <lineage>
        <taxon>Bacteria</taxon>
        <taxon>Bacillati</taxon>
        <taxon>Bacillota</taxon>
        <taxon>Bacilli</taxon>
        <taxon>Bacillales</taxon>
        <taxon>Paenibacillaceae</taxon>
        <taxon>Cohnella</taxon>
    </lineage>
</organism>
<dbReference type="Proteomes" id="UP001596028">
    <property type="component" value="Unassembled WGS sequence"/>
</dbReference>
<accession>A0ABV9FCN5</accession>
<dbReference type="InterPro" id="IPR029063">
    <property type="entry name" value="SAM-dependent_MTases_sf"/>
</dbReference>
<evidence type="ECO:0000313" key="2">
    <source>
        <dbReference type="EMBL" id="MFC4599696.1"/>
    </source>
</evidence>
<dbReference type="SUPFAM" id="SSF53335">
    <property type="entry name" value="S-adenosyl-L-methionine-dependent methyltransferases"/>
    <property type="match status" value="1"/>
</dbReference>
<reference evidence="3" key="1">
    <citation type="journal article" date="2019" name="Int. J. Syst. Evol. Microbiol.">
        <title>The Global Catalogue of Microorganisms (GCM) 10K type strain sequencing project: providing services to taxonomists for standard genome sequencing and annotation.</title>
        <authorList>
            <consortium name="The Broad Institute Genomics Platform"/>
            <consortium name="The Broad Institute Genome Sequencing Center for Infectious Disease"/>
            <person name="Wu L."/>
            <person name="Ma J."/>
        </authorList>
    </citation>
    <scope>NUCLEOTIDE SEQUENCE [LARGE SCALE GENOMIC DNA]</scope>
    <source>
        <strain evidence="3">CCUG 49571</strain>
    </source>
</reference>
<dbReference type="EC" id="2.1.1.64" evidence="2"/>
<proteinExistence type="predicted"/>